<proteinExistence type="predicted"/>
<sequence length="329" mass="37206">MKHVSIIIYEGVLSTAVSNTASLLMSANEAAEKKGFDVPFLIELIGVQNKTVQSNLPLQFCCSKMISEKFETDVIIIPPMDTDPAHIDAFLAKNNALINWIKRKYDEKAQMISLCTGAYFLAESGLLDHMSATSHWGAMEDLQKRYPRIDFKPDHVVTHSKAIITGGGGFSSLNAMLYFIEQSLNKEIAVELSKFYALDYGRTSQNIFAVFSGQRLHDDDEIHKAQSYIERTFRTDISVEQIAGQVNMSRRNFIRRFKNATRLNPIEYIQRVKVEAAKKAFETGEANIADVTYSMGYNDLKTFRTVFKKITGFTPADYRNKFKGQEISS</sequence>
<evidence type="ECO:0000313" key="5">
    <source>
        <dbReference type="EMBL" id="REC79163.1"/>
    </source>
</evidence>
<dbReference type="GO" id="GO:0003700">
    <property type="term" value="F:DNA-binding transcription factor activity"/>
    <property type="evidence" value="ECO:0007669"/>
    <property type="project" value="InterPro"/>
</dbReference>
<feature type="domain" description="HTH araC/xylS-type" evidence="4">
    <location>
        <begin position="223"/>
        <end position="321"/>
    </location>
</feature>
<evidence type="ECO:0000256" key="3">
    <source>
        <dbReference type="ARBA" id="ARBA00023163"/>
    </source>
</evidence>
<gene>
    <name evidence="5" type="ORF">DRF60_07680</name>
</gene>
<keyword evidence="6" id="KW-1185">Reference proteome</keyword>
<accession>A0A3D9DMF2</accession>
<dbReference type="PANTHER" id="PTHR43280">
    <property type="entry name" value="ARAC-FAMILY TRANSCRIPTIONAL REGULATOR"/>
    <property type="match status" value="1"/>
</dbReference>
<dbReference type="Gene3D" id="1.10.10.60">
    <property type="entry name" value="Homeodomain-like"/>
    <property type="match status" value="2"/>
</dbReference>
<evidence type="ECO:0000259" key="4">
    <source>
        <dbReference type="PROSITE" id="PS01124"/>
    </source>
</evidence>
<evidence type="ECO:0000256" key="2">
    <source>
        <dbReference type="ARBA" id="ARBA00023125"/>
    </source>
</evidence>
<dbReference type="PANTHER" id="PTHR43280:SF2">
    <property type="entry name" value="HTH-TYPE TRANSCRIPTIONAL REGULATOR EXSA"/>
    <property type="match status" value="1"/>
</dbReference>
<dbReference type="SUPFAM" id="SSF46689">
    <property type="entry name" value="Homeodomain-like"/>
    <property type="match status" value="2"/>
</dbReference>
<dbReference type="InterPro" id="IPR029062">
    <property type="entry name" value="Class_I_gatase-like"/>
</dbReference>
<reference evidence="5 6" key="1">
    <citation type="journal article" date="2010" name="Syst. Appl. Microbiol.">
        <title>Four new species of Chryseobacterium from the rhizosphere of coastal sand dune plants, Chryseobacterium elymi sp. nov., Chryseobacterium hagamense sp. nov., Chryseobacterium lathyri sp. nov. and Chryseobacterium rhizosphaerae sp. nov.</title>
        <authorList>
            <person name="Cho S.H."/>
            <person name="Lee K.S."/>
            <person name="Shin D.S."/>
            <person name="Han J.H."/>
            <person name="Park K.S."/>
            <person name="Lee C.H."/>
            <person name="Park K.H."/>
            <person name="Kim S.B."/>
        </authorList>
    </citation>
    <scope>NUCLEOTIDE SEQUENCE [LARGE SCALE GENOMIC DNA]</scope>
    <source>
        <strain evidence="5 6">KCTC 22547</strain>
    </source>
</reference>
<comment type="caution">
    <text evidence="5">The sequence shown here is derived from an EMBL/GenBank/DDBJ whole genome shotgun (WGS) entry which is preliminary data.</text>
</comment>
<dbReference type="Pfam" id="PF12833">
    <property type="entry name" value="HTH_18"/>
    <property type="match status" value="1"/>
</dbReference>
<dbReference type="InterPro" id="IPR009057">
    <property type="entry name" value="Homeodomain-like_sf"/>
</dbReference>
<dbReference type="PRINTS" id="PR00032">
    <property type="entry name" value="HTHARAC"/>
</dbReference>
<protein>
    <submittedName>
        <fullName evidence="5">AraC family transcriptional regulator</fullName>
    </submittedName>
</protein>
<dbReference type="RefSeq" id="WP_116011517.1">
    <property type="nucleotide sequence ID" value="NZ_QNUH01000005.1"/>
</dbReference>
<dbReference type="InterPro" id="IPR002818">
    <property type="entry name" value="DJ-1/PfpI"/>
</dbReference>
<dbReference type="InterPro" id="IPR020449">
    <property type="entry name" value="Tscrpt_reg_AraC-type_HTH"/>
</dbReference>
<organism evidence="5 6">
    <name type="scientific">Chryseobacterium elymi</name>
    <dbReference type="NCBI Taxonomy" id="395936"/>
    <lineage>
        <taxon>Bacteria</taxon>
        <taxon>Pseudomonadati</taxon>
        <taxon>Bacteroidota</taxon>
        <taxon>Flavobacteriia</taxon>
        <taxon>Flavobacteriales</taxon>
        <taxon>Weeksellaceae</taxon>
        <taxon>Chryseobacterium group</taxon>
        <taxon>Chryseobacterium</taxon>
    </lineage>
</organism>
<dbReference type="OrthoDB" id="9803764at2"/>
<dbReference type="GO" id="GO:0043565">
    <property type="term" value="F:sequence-specific DNA binding"/>
    <property type="evidence" value="ECO:0007669"/>
    <property type="project" value="InterPro"/>
</dbReference>
<dbReference type="Gene3D" id="3.40.50.880">
    <property type="match status" value="1"/>
</dbReference>
<evidence type="ECO:0000256" key="1">
    <source>
        <dbReference type="ARBA" id="ARBA00023015"/>
    </source>
</evidence>
<dbReference type="SMART" id="SM00342">
    <property type="entry name" value="HTH_ARAC"/>
    <property type="match status" value="1"/>
</dbReference>
<dbReference type="AlphaFoldDB" id="A0A3D9DMF2"/>
<dbReference type="EMBL" id="QNUH01000005">
    <property type="protein sequence ID" value="REC79163.1"/>
    <property type="molecule type" value="Genomic_DNA"/>
</dbReference>
<dbReference type="InterPro" id="IPR018060">
    <property type="entry name" value="HTH_AraC"/>
</dbReference>
<keyword evidence="2" id="KW-0238">DNA-binding</keyword>
<dbReference type="PROSITE" id="PS01124">
    <property type="entry name" value="HTH_ARAC_FAMILY_2"/>
    <property type="match status" value="1"/>
</dbReference>
<name>A0A3D9DMF2_9FLAO</name>
<keyword evidence="3" id="KW-0804">Transcription</keyword>
<dbReference type="SUPFAM" id="SSF52317">
    <property type="entry name" value="Class I glutamine amidotransferase-like"/>
    <property type="match status" value="1"/>
</dbReference>
<dbReference type="Pfam" id="PF01965">
    <property type="entry name" value="DJ-1_PfpI"/>
    <property type="match status" value="1"/>
</dbReference>
<evidence type="ECO:0000313" key="6">
    <source>
        <dbReference type="Proteomes" id="UP000257030"/>
    </source>
</evidence>
<keyword evidence="1" id="KW-0805">Transcription regulation</keyword>
<dbReference type="Proteomes" id="UP000257030">
    <property type="component" value="Unassembled WGS sequence"/>
</dbReference>